<accession>A0A0D0CRS0</accession>
<dbReference type="HOGENOM" id="CLU_1441204_0_0_1"/>
<proteinExistence type="predicted"/>
<evidence type="ECO:0000313" key="2">
    <source>
        <dbReference type="EMBL" id="KIK58333.1"/>
    </source>
</evidence>
<keyword evidence="3" id="KW-1185">Reference proteome</keyword>
<dbReference type="AlphaFoldDB" id="A0A0D0CRS0"/>
<feature type="region of interest" description="Disordered" evidence="1">
    <location>
        <begin position="1"/>
        <end position="86"/>
    </location>
</feature>
<gene>
    <name evidence="2" type="ORF">GYMLUDRAFT_262632</name>
</gene>
<reference evidence="2 3" key="1">
    <citation type="submission" date="2014-04" db="EMBL/GenBank/DDBJ databases">
        <title>Evolutionary Origins and Diversification of the Mycorrhizal Mutualists.</title>
        <authorList>
            <consortium name="DOE Joint Genome Institute"/>
            <consortium name="Mycorrhizal Genomics Consortium"/>
            <person name="Kohler A."/>
            <person name="Kuo A."/>
            <person name="Nagy L.G."/>
            <person name="Floudas D."/>
            <person name="Copeland A."/>
            <person name="Barry K.W."/>
            <person name="Cichocki N."/>
            <person name="Veneault-Fourrey C."/>
            <person name="LaButti K."/>
            <person name="Lindquist E.A."/>
            <person name="Lipzen A."/>
            <person name="Lundell T."/>
            <person name="Morin E."/>
            <person name="Murat C."/>
            <person name="Riley R."/>
            <person name="Ohm R."/>
            <person name="Sun H."/>
            <person name="Tunlid A."/>
            <person name="Henrissat B."/>
            <person name="Grigoriev I.V."/>
            <person name="Hibbett D.S."/>
            <person name="Martin F."/>
        </authorList>
    </citation>
    <scope>NUCLEOTIDE SEQUENCE [LARGE SCALE GENOMIC DNA]</scope>
    <source>
        <strain evidence="2 3">FD-317 M1</strain>
    </source>
</reference>
<feature type="compositionally biased region" description="Polar residues" evidence="1">
    <location>
        <begin position="19"/>
        <end position="54"/>
    </location>
</feature>
<evidence type="ECO:0000313" key="3">
    <source>
        <dbReference type="Proteomes" id="UP000053593"/>
    </source>
</evidence>
<protein>
    <submittedName>
        <fullName evidence="2">Unplaced genomic scaffold GYMLUscaffold_38, whole genome shotgun sequence</fullName>
    </submittedName>
</protein>
<evidence type="ECO:0000256" key="1">
    <source>
        <dbReference type="SAM" id="MobiDB-lite"/>
    </source>
</evidence>
<dbReference type="Proteomes" id="UP000053593">
    <property type="component" value="Unassembled WGS sequence"/>
</dbReference>
<organism evidence="2 3">
    <name type="scientific">Collybiopsis luxurians FD-317 M1</name>
    <dbReference type="NCBI Taxonomy" id="944289"/>
    <lineage>
        <taxon>Eukaryota</taxon>
        <taxon>Fungi</taxon>
        <taxon>Dikarya</taxon>
        <taxon>Basidiomycota</taxon>
        <taxon>Agaricomycotina</taxon>
        <taxon>Agaricomycetes</taxon>
        <taxon>Agaricomycetidae</taxon>
        <taxon>Agaricales</taxon>
        <taxon>Marasmiineae</taxon>
        <taxon>Omphalotaceae</taxon>
        <taxon>Collybiopsis</taxon>
        <taxon>Collybiopsis luxurians</taxon>
    </lineage>
</organism>
<name>A0A0D0CRS0_9AGAR</name>
<feature type="compositionally biased region" description="Low complexity" evidence="1">
    <location>
        <begin position="62"/>
        <end position="76"/>
    </location>
</feature>
<sequence>MSTRATTTPSPIPKETKTDSPGLNPTSSSGSAVLEQPSSTSTMVPQGGSQTTKGANVEDNSKATSASPSDSSSTIPEDTEDSTSFKISESHASMILDDLYLLQKTIFEMPDPSTDWSDAKSEEDITFVQWRIVKVDFHAEDAYSVQFLDEYGDSFELSRREVVRMMMDSVEVDIESDEESDAGSDADV</sequence>
<dbReference type="EMBL" id="KN834786">
    <property type="protein sequence ID" value="KIK58333.1"/>
    <property type="molecule type" value="Genomic_DNA"/>
</dbReference>